<evidence type="ECO:0000256" key="2">
    <source>
        <dbReference type="ARBA" id="ARBA00022576"/>
    </source>
</evidence>
<dbReference type="InterPro" id="IPR015421">
    <property type="entry name" value="PyrdxlP-dep_Trfase_major"/>
</dbReference>
<dbReference type="EMBL" id="BART01035842">
    <property type="protein sequence ID" value="GAH05839.1"/>
    <property type="molecule type" value="Genomic_DNA"/>
</dbReference>
<dbReference type="PANTHER" id="PTHR42790:SF19">
    <property type="entry name" value="KYNURENINE_ALPHA-AMINOADIPATE AMINOTRANSFERASE, MITOCHONDRIAL"/>
    <property type="match status" value="1"/>
</dbReference>
<comment type="caution">
    <text evidence="6">The sequence shown here is derived from an EMBL/GenBank/DDBJ whole genome shotgun (WGS) entry which is preliminary data.</text>
</comment>
<feature type="domain" description="Aminotransferase class I/classII large" evidence="5">
    <location>
        <begin position="15"/>
        <end position="129"/>
    </location>
</feature>
<dbReference type="InterPro" id="IPR050859">
    <property type="entry name" value="Class-I_PLP-dep_aminotransf"/>
</dbReference>
<name>X1DLE9_9ZZZZ</name>
<evidence type="ECO:0000256" key="3">
    <source>
        <dbReference type="ARBA" id="ARBA00022679"/>
    </source>
</evidence>
<gene>
    <name evidence="6" type="ORF">S01H4_60690</name>
</gene>
<evidence type="ECO:0000256" key="1">
    <source>
        <dbReference type="ARBA" id="ARBA00001933"/>
    </source>
</evidence>
<evidence type="ECO:0000313" key="6">
    <source>
        <dbReference type="EMBL" id="GAH05839.1"/>
    </source>
</evidence>
<dbReference type="SUPFAM" id="SSF53383">
    <property type="entry name" value="PLP-dependent transferases"/>
    <property type="match status" value="1"/>
</dbReference>
<dbReference type="InterPro" id="IPR015424">
    <property type="entry name" value="PyrdxlP-dep_Trfase"/>
</dbReference>
<sequence>AYLGAVQSFHAFEANCESIPMNDEGIDTHSLRRNLERLNRTGIIPKFIYSVPNFQNPSGETMSLNHRKELLDIASEYDFLIIEDDPYGELIFEGNPIPPIKSFDTKGRVIYLSTFSKILAPGLRLGWVLEIWN</sequence>
<evidence type="ECO:0000259" key="5">
    <source>
        <dbReference type="Pfam" id="PF00155"/>
    </source>
</evidence>
<accession>X1DLE9</accession>
<dbReference type="Pfam" id="PF00155">
    <property type="entry name" value="Aminotran_1_2"/>
    <property type="match status" value="1"/>
</dbReference>
<dbReference type="CDD" id="cd00609">
    <property type="entry name" value="AAT_like"/>
    <property type="match status" value="1"/>
</dbReference>
<dbReference type="Gene3D" id="3.40.640.10">
    <property type="entry name" value="Type I PLP-dependent aspartate aminotransferase-like (Major domain)"/>
    <property type="match status" value="1"/>
</dbReference>
<dbReference type="GO" id="GO:0008483">
    <property type="term" value="F:transaminase activity"/>
    <property type="evidence" value="ECO:0007669"/>
    <property type="project" value="UniProtKB-KW"/>
</dbReference>
<dbReference type="AlphaFoldDB" id="X1DLE9"/>
<feature type="non-terminal residue" evidence="6">
    <location>
        <position position="1"/>
    </location>
</feature>
<evidence type="ECO:0000256" key="4">
    <source>
        <dbReference type="ARBA" id="ARBA00022898"/>
    </source>
</evidence>
<protein>
    <recommendedName>
        <fullName evidence="5">Aminotransferase class I/classII large domain-containing protein</fullName>
    </recommendedName>
</protein>
<dbReference type="PANTHER" id="PTHR42790">
    <property type="entry name" value="AMINOTRANSFERASE"/>
    <property type="match status" value="1"/>
</dbReference>
<dbReference type="InterPro" id="IPR004839">
    <property type="entry name" value="Aminotransferase_I/II_large"/>
</dbReference>
<keyword evidence="2" id="KW-0032">Aminotransferase</keyword>
<comment type="cofactor">
    <cofactor evidence="1">
        <name>pyridoxal 5'-phosphate</name>
        <dbReference type="ChEBI" id="CHEBI:597326"/>
    </cofactor>
</comment>
<dbReference type="GO" id="GO:1901605">
    <property type="term" value="P:alpha-amino acid metabolic process"/>
    <property type="evidence" value="ECO:0007669"/>
    <property type="project" value="TreeGrafter"/>
</dbReference>
<reference evidence="6" key="1">
    <citation type="journal article" date="2014" name="Front. Microbiol.">
        <title>High frequency of phylogenetically diverse reductive dehalogenase-homologous genes in deep subseafloor sedimentary metagenomes.</title>
        <authorList>
            <person name="Kawai M."/>
            <person name="Futagami T."/>
            <person name="Toyoda A."/>
            <person name="Takaki Y."/>
            <person name="Nishi S."/>
            <person name="Hori S."/>
            <person name="Arai W."/>
            <person name="Tsubouchi T."/>
            <person name="Morono Y."/>
            <person name="Uchiyama I."/>
            <person name="Ito T."/>
            <person name="Fujiyama A."/>
            <person name="Inagaki F."/>
            <person name="Takami H."/>
        </authorList>
    </citation>
    <scope>NUCLEOTIDE SEQUENCE</scope>
    <source>
        <strain evidence="6">Expedition CK06-06</strain>
    </source>
</reference>
<proteinExistence type="predicted"/>
<keyword evidence="3" id="KW-0808">Transferase</keyword>
<keyword evidence="4" id="KW-0663">Pyridoxal phosphate</keyword>
<organism evidence="6">
    <name type="scientific">marine sediment metagenome</name>
    <dbReference type="NCBI Taxonomy" id="412755"/>
    <lineage>
        <taxon>unclassified sequences</taxon>
        <taxon>metagenomes</taxon>
        <taxon>ecological metagenomes</taxon>
    </lineage>
</organism>
<dbReference type="GO" id="GO:0030170">
    <property type="term" value="F:pyridoxal phosphate binding"/>
    <property type="evidence" value="ECO:0007669"/>
    <property type="project" value="InterPro"/>
</dbReference>